<feature type="transmembrane region" description="Helical" evidence="1">
    <location>
        <begin position="225"/>
        <end position="247"/>
    </location>
</feature>
<keyword evidence="1" id="KW-1133">Transmembrane helix</keyword>
<reference evidence="2 3" key="1">
    <citation type="submission" date="2018-08" db="EMBL/GenBank/DDBJ databases">
        <title>A genome reference for cultivated species of the human gut microbiota.</title>
        <authorList>
            <person name="Zou Y."/>
            <person name="Xue W."/>
            <person name="Luo G."/>
        </authorList>
    </citation>
    <scope>NUCLEOTIDE SEQUENCE [LARGE SCALE GENOMIC DNA]</scope>
    <source>
        <strain evidence="2 3">TF10-9AT</strain>
    </source>
</reference>
<keyword evidence="1" id="KW-0812">Transmembrane</keyword>
<comment type="caution">
    <text evidence="2">The sequence shown here is derived from an EMBL/GenBank/DDBJ whole genome shotgun (WGS) entry which is preliminary data.</text>
</comment>
<feature type="transmembrane region" description="Helical" evidence="1">
    <location>
        <begin position="103"/>
        <end position="124"/>
    </location>
</feature>
<evidence type="ECO:0000313" key="2">
    <source>
        <dbReference type="EMBL" id="RGK48289.1"/>
    </source>
</evidence>
<proteinExistence type="predicted"/>
<feature type="transmembrane region" description="Helical" evidence="1">
    <location>
        <begin position="12"/>
        <end position="34"/>
    </location>
</feature>
<keyword evidence="1" id="KW-0472">Membrane</keyword>
<feature type="transmembrane region" description="Helical" evidence="1">
    <location>
        <begin position="309"/>
        <end position="328"/>
    </location>
</feature>
<feature type="transmembrane region" description="Helical" evidence="1">
    <location>
        <begin position="191"/>
        <end position="213"/>
    </location>
</feature>
<dbReference type="RefSeq" id="WP_117642102.1">
    <property type="nucleotide sequence ID" value="NZ_QSQR01000001.1"/>
</dbReference>
<accession>A0A8B2ZCF5</accession>
<feature type="transmembrane region" description="Helical" evidence="1">
    <location>
        <begin position="281"/>
        <end position="302"/>
    </location>
</feature>
<gene>
    <name evidence="2" type="ORF">DXD09_00710</name>
</gene>
<dbReference type="AlphaFoldDB" id="A0A8B2ZCF5"/>
<evidence type="ECO:0008006" key="4">
    <source>
        <dbReference type="Google" id="ProtNLM"/>
    </source>
</evidence>
<name>A0A8B2ZCF5_9LACO</name>
<feature type="transmembrane region" description="Helical" evidence="1">
    <location>
        <begin position="145"/>
        <end position="171"/>
    </location>
</feature>
<evidence type="ECO:0000313" key="3">
    <source>
        <dbReference type="Proteomes" id="UP000260790"/>
    </source>
</evidence>
<evidence type="ECO:0000256" key="1">
    <source>
        <dbReference type="SAM" id="Phobius"/>
    </source>
</evidence>
<feature type="transmembrane region" description="Helical" evidence="1">
    <location>
        <begin position="553"/>
        <end position="576"/>
    </location>
</feature>
<feature type="transmembrane region" description="Helical" evidence="1">
    <location>
        <begin position="348"/>
        <end position="367"/>
    </location>
</feature>
<protein>
    <recommendedName>
        <fullName evidence="4">Membrane protein 6-pyruvoyl-tetrahydropterin synthase-related domain-containing protein</fullName>
    </recommendedName>
</protein>
<sequence>MGFIKKLSGKCHMPDIMIVFLFFLITVFMTYPMLRTGNILVYSDWSFHGMRVEQIFRNLKRSQPFTFIATDTFQHTGVGNFLFYPEVFLYPWAFLRLFLRPVTAFYCWYGLIMLATFTTAYFCMKSFSGRRIAAMTTSLAYTLGTYHLYLSNAVLGEFIAVTFLPLAFWAFHEILFKDCSRWPWLAVGMSLLMYSHVLSVMMTSEIMFVIFLMKLVFARIDRQRFIALIKAVGVTILLSLFIVIPYLTDFIGKNITSAQPGISKPMLKPLMDVISTSFNDAISPNGIGIFLILTAVLGCALVLKLDSRLLTAVYVTGLSLIIVSTSVFPWGNLSDTPFSMVQMPFRYLSYASMFLAVVLGTAVDELSRSEAFNTTFKRTAFATMTVGIFLIPYSGHHHDLNQSLQNAGTHLLKDRKSGAFEQLPDIAAVNNSNYGYMCEYPVKYGELDYYPMKARRSTNVVGYNKTNLSIIENIILTDGRHLKGIPECGANTLKYKIRTNRATVIDLPVVRYNGSYATVNGRKARLLDSSRGTVKVRTYAGENRITVGYRPSVLYYASVIIMALTWILLAIAPIYMKARSVKHKS</sequence>
<dbReference type="Proteomes" id="UP000260790">
    <property type="component" value="Unassembled WGS sequence"/>
</dbReference>
<organism evidence="2 3">
    <name type="scientific">Ligilactobacillus ruminis</name>
    <dbReference type="NCBI Taxonomy" id="1623"/>
    <lineage>
        <taxon>Bacteria</taxon>
        <taxon>Bacillati</taxon>
        <taxon>Bacillota</taxon>
        <taxon>Bacilli</taxon>
        <taxon>Lactobacillales</taxon>
        <taxon>Lactobacillaceae</taxon>
        <taxon>Ligilactobacillus</taxon>
    </lineage>
</organism>
<dbReference type="EMBL" id="QSQR01000001">
    <property type="protein sequence ID" value="RGK48289.1"/>
    <property type="molecule type" value="Genomic_DNA"/>
</dbReference>